<feature type="region of interest" description="Disordered" evidence="5">
    <location>
        <begin position="89"/>
        <end position="110"/>
    </location>
</feature>
<keyword evidence="1" id="KW-1003">Cell membrane</keyword>
<evidence type="ECO:0000313" key="8">
    <source>
        <dbReference type="EMBL" id="GBQ09046.1"/>
    </source>
</evidence>
<dbReference type="EMBL" id="BAQD01000147">
    <property type="protein sequence ID" value="GBQ09046.1"/>
    <property type="molecule type" value="Genomic_DNA"/>
</dbReference>
<dbReference type="Pfam" id="PF06305">
    <property type="entry name" value="LapA_dom"/>
    <property type="match status" value="1"/>
</dbReference>
<evidence type="ECO:0000256" key="5">
    <source>
        <dbReference type="SAM" id="MobiDB-lite"/>
    </source>
</evidence>
<evidence type="ECO:0000256" key="4">
    <source>
        <dbReference type="ARBA" id="ARBA00023136"/>
    </source>
</evidence>
<sequence length="110" mass="12573">MIRLLIGVLFLAPFVLLSVSNLDPMTVWFVSFDWHVITGKFILAVTILSLLMGFFLGWIGELRQRHRARRAEGQIRSLEKEAVELHKRITQLQTEPSSTPSETSSQPPRN</sequence>
<dbReference type="Proteomes" id="UP001062901">
    <property type="component" value="Unassembled WGS sequence"/>
</dbReference>
<evidence type="ECO:0000256" key="3">
    <source>
        <dbReference type="ARBA" id="ARBA00022989"/>
    </source>
</evidence>
<proteinExistence type="predicted"/>
<dbReference type="RefSeq" id="WP_018980373.1">
    <property type="nucleotide sequence ID" value="NZ_BAQD01000147.1"/>
</dbReference>
<evidence type="ECO:0000313" key="9">
    <source>
        <dbReference type="Proteomes" id="UP001062901"/>
    </source>
</evidence>
<keyword evidence="4 6" id="KW-0472">Membrane</keyword>
<reference evidence="8" key="1">
    <citation type="submission" date="2013-04" db="EMBL/GenBank/DDBJ databases">
        <title>The genome sequencing project of 58 acetic acid bacteria.</title>
        <authorList>
            <person name="Okamoto-Kainuma A."/>
            <person name="Ishikawa M."/>
            <person name="Umino S."/>
            <person name="Koizumi Y."/>
            <person name="Shiwa Y."/>
            <person name="Yoshikawa H."/>
            <person name="Matsutani M."/>
            <person name="Matsushita K."/>
        </authorList>
    </citation>
    <scope>NUCLEOTIDE SEQUENCE</scope>
    <source>
        <strain evidence="8">DSM 15669</strain>
    </source>
</reference>
<gene>
    <name evidence="8" type="ORF">AA15669_2032</name>
</gene>
<evidence type="ECO:0000259" key="7">
    <source>
        <dbReference type="Pfam" id="PF06305"/>
    </source>
</evidence>
<keyword evidence="2 6" id="KW-0812">Transmembrane</keyword>
<protein>
    <recommendedName>
        <fullName evidence="7">Lipopolysaccharide assembly protein A domain-containing protein</fullName>
    </recommendedName>
</protein>
<evidence type="ECO:0000256" key="6">
    <source>
        <dbReference type="SAM" id="Phobius"/>
    </source>
</evidence>
<accession>A0ABQ0P1H4</accession>
<keyword evidence="9" id="KW-1185">Reference proteome</keyword>
<organism evidence="8 9">
    <name type="scientific">Saccharibacter floricola DSM 15669</name>
    <dbReference type="NCBI Taxonomy" id="1123227"/>
    <lineage>
        <taxon>Bacteria</taxon>
        <taxon>Pseudomonadati</taxon>
        <taxon>Pseudomonadota</taxon>
        <taxon>Alphaproteobacteria</taxon>
        <taxon>Acetobacterales</taxon>
        <taxon>Acetobacteraceae</taxon>
        <taxon>Saccharibacter</taxon>
    </lineage>
</organism>
<feature type="domain" description="Lipopolysaccharide assembly protein A" evidence="7">
    <location>
        <begin position="21"/>
        <end position="81"/>
    </location>
</feature>
<feature type="transmembrane region" description="Helical" evidence="6">
    <location>
        <begin position="41"/>
        <end position="60"/>
    </location>
</feature>
<evidence type="ECO:0000256" key="2">
    <source>
        <dbReference type="ARBA" id="ARBA00022692"/>
    </source>
</evidence>
<comment type="caution">
    <text evidence="8">The sequence shown here is derived from an EMBL/GenBank/DDBJ whole genome shotgun (WGS) entry which is preliminary data.</text>
</comment>
<dbReference type="InterPro" id="IPR010445">
    <property type="entry name" value="LapA_dom"/>
</dbReference>
<keyword evidence="3 6" id="KW-1133">Transmembrane helix</keyword>
<evidence type="ECO:0000256" key="1">
    <source>
        <dbReference type="ARBA" id="ARBA00022475"/>
    </source>
</evidence>
<feature type="compositionally biased region" description="Low complexity" evidence="5">
    <location>
        <begin position="93"/>
        <end position="110"/>
    </location>
</feature>
<name>A0ABQ0P1H4_9PROT</name>